<organism evidence="3 4">
    <name type="scientific">Porphyromonas loveana</name>
    <dbReference type="NCBI Taxonomy" id="1884669"/>
    <lineage>
        <taxon>Bacteria</taxon>
        <taxon>Pseudomonadati</taxon>
        <taxon>Bacteroidota</taxon>
        <taxon>Bacteroidia</taxon>
        <taxon>Bacteroidales</taxon>
        <taxon>Porphyromonadaceae</taxon>
        <taxon>Porphyromonas</taxon>
    </lineage>
</organism>
<accession>A0A2U1FPD6</accession>
<dbReference type="InterPro" id="IPR003156">
    <property type="entry name" value="DHHA1_dom"/>
</dbReference>
<reference evidence="3 4" key="1">
    <citation type="submission" date="2018-04" db="EMBL/GenBank/DDBJ databases">
        <title>Genomic Encyclopedia of Type Strains, Phase IV (KMG-IV): sequencing the most valuable type-strain genomes for metagenomic binning, comparative biology and taxonomic classification.</title>
        <authorList>
            <person name="Goeker M."/>
        </authorList>
    </citation>
    <scope>NUCLEOTIDE SEQUENCE [LARGE SCALE GENOMIC DNA]</scope>
    <source>
        <strain evidence="3 4">DSM 28520</strain>
    </source>
</reference>
<sequence>MTAVKIDSSQATALRRMIDQAESIALVSHTAPDGDSVGSSIGFAEILKGMGKSRISVIVPDSIPQYLYCIAEADQVIIHENYPEKAETALYEADLIFCMDFNAPHRVAGLRSALENASAPKVLVDHHLYPADIFALCFSYPPLSSTSELVLRLTKAMDMADSLSQEAATALLTGILTDTGVFSYNSSDPELYIIVADLMRAGADKDKIIQNTFQENSEGKMRMQGYVLYEKMTLLPEQGTAYFTLSAEELKRFDSRTGDTDGLANMPLDIAGIEAVCFLREDKEQIKLSFRSTGDYPVNVLAENFGGGGHKNAAGGEFRGSLQEATDKLLQLWRDFNPKNYRKN</sequence>
<dbReference type="Pfam" id="PF01368">
    <property type="entry name" value="DHH"/>
    <property type="match status" value="1"/>
</dbReference>
<evidence type="ECO:0000313" key="4">
    <source>
        <dbReference type="Proteomes" id="UP000245462"/>
    </source>
</evidence>
<dbReference type="OrthoDB" id="9803668at2"/>
<dbReference type="Gene3D" id="3.10.310.30">
    <property type="match status" value="1"/>
</dbReference>
<proteinExistence type="predicted"/>
<dbReference type="PANTHER" id="PTHR47618:SF1">
    <property type="entry name" value="BIFUNCTIONAL OLIGORIBONUCLEASE AND PAP PHOSPHATASE NRNA"/>
    <property type="match status" value="1"/>
</dbReference>
<dbReference type="Proteomes" id="UP000245462">
    <property type="component" value="Unassembled WGS sequence"/>
</dbReference>
<protein>
    <submittedName>
        <fullName evidence="3">Phosphoesterase RecJ-like protein</fullName>
    </submittedName>
</protein>
<dbReference type="GO" id="GO:0003676">
    <property type="term" value="F:nucleic acid binding"/>
    <property type="evidence" value="ECO:0007669"/>
    <property type="project" value="InterPro"/>
</dbReference>
<name>A0A2U1FPD6_9PORP</name>
<dbReference type="PANTHER" id="PTHR47618">
    <property type="entry name" value="BIFUNCTIONAL OLIGORIBONUCLEASE AND PAP PHOSPHATASE NRNA"/>
    <property type="match status" value="1"/>
</dbReference>
<dbReference type="InterPro" id="IPR038763">
    <property type="entry name" value="DHH_sf"/>
</dbReference>
<dbReference type="GeneID" id="94549988"/>
<evidence type="ECO:0000259" key="1">
    <source>
        <dbReference type="Pfam" id="PF01368"/>
    </source>
</evidence>
<feature type="domain" description="DHHA1" evidence="2">
    <location>
        <begin position="253"/>
        <end position="332"/>
    </location>
</feature>
<feature type="domain" description="DDH" evidence="1">
    <location>
        <begin position="24"/>
        <end position="175"/>
    </location>
</feature>
<evidence type="ECO:0000259" key="2">
    <source>
        <dbReference type="Pfam" id="PF02272"/>
    </source>
</evidence>
<dbReference type="AlphaFoldDB" id="A0A2U1FPD6"/>
<dbReference type="Gene3D" id="3.90.1640.10">
    <property type="entry name" value="inorganic pyrophosphatase (n-terminal core)"/>
    <property type="match status" value="1"/>
</dbReference>
<dbReference type="InterPro" id="IPR001667">
    <property type="entry name" value="DDH_dom"/>
</dbReference>
<keyword evidence="4" id="KW-1185">Reference proteome</keyword>
<comment type="caution">
    <text evidence="3">The sequence shown here is derived from an EMBL/GenBank/DDBJ whole genome shotgun (WGS) entry which is preliminary data.</text>
</comment>
<dbReference type="EMBL" id="QEKY01000002">
    <property type="protein sequence ID" value="PVZ14051.1"/>
    <property type="molecule type" value="Genomic_DNA"/>
</dbReference>
<dbReference type="SUPFAM" id="SSF64182">
    <property type="entry name" value="DHH phosphoesterases"/>
    <property type="match status" value="1"/>
</dbReference>
<evidence type="ECO:0000313" key="3">
    <source>
        <dbReference type="EMBL" id="PVZ14051.1"/>
    </source>
</evidence>
<dbReference type="RefSeq" id="WP_116678541.1">
    <property type="nucleotide sequence ID" value="NZ_JBGXZY010000006.1"/>
</dbReference>
<dbReference type="InterPro" id="IPR051319">
    <property type="entry name" value="Oligoribo/pAp-PDE_c-di-AMP_PDE"/>
</dbReference>
<dbReference type="Pfam" id="PF02272">
    <property type="entry name" value="DHHA1"/>
    <property type="match status" value="1"/>
</dbReference>
<gene>
    <name evidence="3" type="ORF">C7382_10295</name>
</gene>